<name>A0ABW2YN77_9GAMM</name>
<feature type="chain" id="PRO_5046951101" evidence="1">
    <location>
        <begin position="24"/>
        <end position="426"/>
    </location>
</feature>
<dbReference type="RefSeq" id="WP_386812116.1">
    <property type="nucleotide sequence ID" value="NZ_JBHTIH010000003.1"/>
</dbReference>
<comment type="caution">
    <text evidence="2">The sequence shown here is derived from an EMBL/GenBank/DDBJ whole genome shotgun (WGS) entry which is preliminary data.</text>
</comment>
<evidence type="ECO:0000313" key="3">
    <source>
        <dbReference type="Proteomes" id="UP001597090"/>
    </source>
</evidence>
<accession>A0ABW2YN77</accession>
<feature type="signal peptide" evidence="1">
    <location>
        <begin position="1"/>
        <end position="23"/>
    </location>
</feature>
<evidence type="ECO:0000256" key="1">
    <source>
        <dbReference type="SAM" id="SignalP"/>
    </source>
</evidence>
<keyword evidence="3" id="KW-1185">Reference proteome</keyword>
<reference evidence="3" key="1">
    <citation type="journal article" date="2019" name="Int. J. Syst. Evol. Microbiol.">
        <title>The Global Catalogue of Microorganisms (GCM) 10K type strain sequencing project: providing services to taxonomists for standard genome sequencing and annotation.</title>
        <authorList>
            <consortium name="The Broad Institute Genomics Platform"/>
            <consortium name="The Broad Institute Genome Sequencing Center for Infectious Disease"/>
            <person name="Wu L."/>
            <person name="Ma J."/>
        </authorList>
    </citation>
    <scope>NUCLEOTIDE SEQUENCE [LARGE SCALE GENOMIC DNA]</scope>
    <source>
        <strain evidence="3">CCUG 55491</strain>
    </source>
</reference>
<sequence>MNQFHRVVAICGMLCLVVAANLAAARGQDGERAAEAEAAESVIVDDGVDAAEAAMMAAVAEAVAEAEREAAYAGVAIEAEPQRAPTDEQLRRVDAGSHYYLSGIREVGSELRLHPDGRFEWMLAYGAMNQSAKGRWHREGTQVVLVADMPKPDATLFSLVGSSEWDERAEAELLAARDERKRGAVLARCPFVAKEDYASSPDAFGDPPPSYRALADAARRSVQELEATSKALEVAASAAMAPGSASPEAALETAKSAMDAYQVALIEARNAHANAGLELPLRPEPVLPATCQLPKEEAIPSAPSQWQRGIAVRVGDPQADALYGGINVSVRYSDGQTSLATTNQDGWAVFERRPGVRPVALTLSVEESQFPPENLALPSGLKELIQIRLDSQAATPTAFESMSLRVDGDDLVPTWPEGERGRYSRD</sequence>
<keyword evidence="1" id="KW-0732">Signal</keyword>
<evidence type="ECO:0000313" key="2">
    <source>
        <dbReference type="EMBL" id="MFD0739105.1"/>
    </source>
</evidence>
<dbReference type="EMBL" id="JBHTIH010000003">
    <property type="protein sequence ID" value="MFD0739105.1"/>
    <property type="molecule type" value="Genomic_DNA"/>
</dbReference>
<organism evidence="2 3">
    <name type="scientific">Lysobacter koreensis</name>
    <dbReference type="NCBI Taxonomy" id="266122"/>
    <lineage>
        <taxon>Bacteria</taxon>
        <taxon>Pseudomonadati</taxon>
        <taxon>Pseudomonadota</taxon>
        <taxon>Gammaproteobacteria</taxon>
        <taxon>Lysobacterales</taxon>
        <taxon>Lysobacteraceae</taxon>
        <taxon>Lysobacter</taxon>
    </lineage>
</organism>
<dbReference type="Proteomes" id="UP001597090">
    <property type="component" value="Unassembled WGS sequence"/>
</dbReference>
<proteinExistence type="predicted"/>
<gene>
    <name evidence="2" type="ORF">ACFQZQ_07405</name>
</gene>
<protein>
    <submittedName>
        <fullName evidence="2">Uncharacterized protein</fullName>
    </submittedName>
</protein>